<dbReference type="SMART" id="SM00744">
    <property type="entry name" value="RINGv"/>
    <property type="match status" value="1"/>
</dbReference>
<dbReference type="AlphaFoldDB" id="A0A068WU59"/>
<evidence type="ECO:0000256" key="2">
    <source>
        <dbReference type="ARBA" id="ARBA00022679"/>
    </source>
</evidence>
<feature type="transmembrane region" description="Helical" evidence="10">
    <location>
        <begin position="179"/>
        <end position="205"/>
    </location>
</feature>
<name>A0A068WU59_ECHGR</name>
<keyword evidence="8 10" id="KW-1133">Transmembrane helix</keyword>
<sequence length="295" mass="33534">MDELEESAKHKHYCKDVVDCNTTNVAEGEQKQLKGADGTADGRITTPLHSSFQLCAASDETLQSSFSNSFIALSVSPCLFSRGTGNLQCVGSTTSINSHGFPFCRICYDSNESSKNVALDSRGRLIAPCLCDGSLKYVHEKCIQDWFEISESRMCEVCHFVYEMRKCMKPLREWEDLHGIFCTVFANLLMQAFVSWMLYALLSLLTPAFTSASKCSFVLWLLMLAMPFVAFGVGVFVFNQVHSFCEMYRYCRQLNWVCVVREPSEERIAKLRMERRLSSNQFYTVHEEDTFTAMP</sequence>
<evidence type="ECO:0000256" key="3">
    <source>
        <dbReference type="ARBA" id="ARBA00022692"/>
    </source>
</evidence>
<organism evidence="12">
    <name type="scientific">Echinococcus granulosus</name>
    <name type="common">Hydatid tapeworm</name>
    <dbReference type="NCBI Taxonomy" id="6210"/>
    <lineage>
        <taxon>Eukaryota</taxon>
        <taxon>Metazoa</taxon>
        <taxon>Spiralia</taxon>
        <taxon>Lophotrochozoa</taxon>
        <taxon>Platyhelminthes</taxon>
        <taxon>Cestoda</taxon>
        <taxon>Eucestoda</taxon>
        <taxon>Cyclophyllidea</taxon>
        <taxon>Taeniidae</taxon>
        <taxon>Echinococcus</taxon>
        <taxon>Echinococcus granulosus group</taxon>
    </lineage>
</organism>
<keyword evidence="2" id="KW-0808">Transferase</keyword>
<evidence type="ECO:0000313" key="12">
    <source>
        <dbReference type="EMBL" id="CDS21166.1"/>
    </source>
</evidence>
<dbReference type="Gene3D" id="3.30.40.10">
    <property type="entry name" value="Zinc/RING finger domain, C3HC4 (zinc finger)"/>
    <property type="match status" value="1"/>
</dbReference>
<evidence type="ECO:0000313" key="13">
    <source>
        <dbReference type="Proteomes" id="UP000492820"/>
    </source>
</evidence>
<protein>
    <submittedName>
        <fullName evidence="12 14">E3 ubiquitin protein ligase MARCH8</fullName>
    </submittedName>
</protein>
<gene>
    <name evidence="14" type="primary">EGR_06908</name>
    <name evidence="12" type="ORF">EgrG_000153400</name>
</gene>
<dbReference type="PANTHER" id="PTHR46065">
    <property type="entry name" value="E3 UBIQUITIN-PROTEIN LIGASE MARCH 2/3 FAMILY MEMBER"/>
    <property type="match status" value="1"/>
</dbReference>
<dbReference type="PROSITE" id="PS51292">
    <property type="entry name" value="ZF_RING_CH"/>
    <property type="match status" value="1"/>
</dbReference>
<keyword evidence="4" id="KW-0479">Metal-binding</keyword>
<evidence type="ECO:0000256" key="1">
    <source>
        <dbReference type="ARBA" id="ARBA00004141"/>
    </source>
</evidence>
<reference evidence="14" key="3">
    <citation type="submission" date="2020-10" db="UniProtKB">
        <authorList>
            <consortium name="WormBaseParasite"/>
        </authorList>
    </citation>
    <scope>IDENTIFICATION</scope>
</reference>
<reference evidence="12 13" key="1">
    <citation type="journal article" date="2013" name="Nature">
        <title>The genomes of four tapeworm species reveal adaptations to parasitism.</title>
        <authorList>
            <person name="Tsai I.J."/>
            <person name="Zarowiecki M."/>
            <person name="Holroyd N."/>
            <person name="Garciarrubio A."/>
            <person name="Sanchez-Flores A."/>
            <person name="Brooks K.L."/>
            <person name="Tracey A."/>
            <person name="Bobes R.J."/>
            <person name="Fragoso G."/>
            <person name="Sciutto E."/>
            <person name="Aslett M."/>
            <person name="Beasley H."/>
            <person name="Bennett H.M."/>
            <person name="Cai J."/>
            <person name="Camicia F."/>
            <person name="Clark R."/>
            <person name="Cucher M."/>
            <person name="De Silva N."/>
            <person name="Day T.A."/>
            <person name="Deplazes P."/>
            <person name="Estrada K."/>
            <person name="Fernandez C."/>
            <person name="Holland P.W."/>
            <person name="Hou J."/>
            <person name="Hu S."/>
            <person name="Huckvale T."/>
            <person name="Hung S.S."/>
            <person name="Kamenetzky L."/>
            <person name="Keane J.A."/>
            <person name="Kiss F."/>
            <person name="Koziol U."/>
            <person name="Lambert O."/>
            <person name="Liu K."/>
            <person name="Luo X."/>
            <person name="Luo Y."/>
            <person name="Macchiaroli N."/>
            <person name="Nichol S."/>
            <person name="Paps J."/>
            <person name="Parkinson J."/>
            <person name="Pouchkina-Stantcheva N."/>
            <person name="Riddiford N."/>
            <person name="Rosenzvit M."/>
            <person name="Salinas G."/>
            <person name="Wasmuth J.D."/>
            <person name="Zamanian M."/>
            <person name="Zheng Y."/>
            <person name="Cai X."/>
            <person name="Soberon X."/>
            <person name="Olson P.D."/>
            <person name="Laclette J.P."/>
            <person name="Brehm K."/>
            <person name="Berriman M."/>
            <person name="Garciarrubio A."/>
            <person name="Bobes R.J."/>
            <person name="Fragoso G."/>
            <person name="Sanchez-Flores A."/>
            <person name="Estrada K."/>
            <person name="Cevallos M.A."/>
            <person name="Morett E."/>
            <person name="Gonzalez V."/>
            <person name="Portillo T."/>
            <person name="Ochoa-Leyva A."/>
            <person name="Jose M.V."/>
            <person name="Sciutto E."/>
            <person name="Landa A."/>
            <person name="Jimenez L."/>
            <person name="Valdes V."/>
            <person name="Carrero J.C."/>
            <person name="Larralde C."/>
            <person name="Morales-Montor J."/>
            <person name="Limon-Lason J."/>
            <person name="Soberon X."/>
            <person name="Laclette J.P."/>
        </authorList>
    </citation>
    <scope>NUCLEOTIDE SEQUENCE [LARGE SCALE GENOMIC DNA]</scope>
</reference>
<evidence type="ECO:0000313" key="14">
    <source>
        <dbReference type="WBParaSite" id="EgrG_000153400"/>
    </source>
</evidence>
<evidence type="ECO:0000256" key="5">
    <source>
        <dbReference type="ARBA" id="ARBA00022771"/>
    </source>
</evidence>
<dbReference type="Pfam" id="PF12906">
    <property type="entry name" value="RINGv"/>
    <property type="match status" value="1"/>
</dbReference>
<keyword evidence="5" id="KW-0863">Zinc-finger</keyword>
<dbReference type="Proteomes" id="UP000492820">
    <property type="component" value="Unassembled WGS sequence"/>
</dbReference>
<comment type="subcellular location">
    <subcellularLocation>
        <location evidence="1">Membrane</location>
        <topology evidence="1">Multi-pass membrane protein</topology>
    </subcellularLocation>
</comment>
<dbReference type="SUPFAM" id="SSF57850">
    <property type="entry name" value="RING/U-box"/>
    <property type="match status" value="1"/>
</dbReference>
<dbReference type="InterPro" id="IPR013083">
    <property type="entry name" value="Znf_RING/FYVE/PHD"/>
</dbReference>
<dbReference type="WBParaSite" id="EgrG_000153400">
    <property type="protein sequence ID" value="EgrG_000153400"/>
    <property type="gene ID" value="EgrG_000153400"/>
</dbReference>
<accession>A0A068WU59</accession>
<evidence type="ECO:0000259" key="11">
    <source>
        <dbReference type="PROSITE" id="PS51292"/>
    </source>
</evidence>
<evidence type="ECO:0000256" key="10">
    <source>
        <dbReference type="SAM" id="Phobius"/>
    </source>
</evidence>
<evidence type="ECO:0000256" key="4">
    <source>
        <dbReference type="ARBA" id="ARBA00022723"/>
    </source>
</evidence>
<keyword evidence="9 10" id="KW-0472">Membrane</keyword>
<feature type="domain" description="RING-CH-type" evidence="11">
    <location>
        <begin position="96"/>
        <end position="165"/>
    </location>
</feature>
<feature type="transmembrane region" description="Helical" evidence="10">
    <location>
        <begin position="217"/>
        <end position="239"/>
    </location>
</feature>
<dbReference type="OrthoDB" id="264354at2759"/>
<evidence type="ECO:0000256" key="8">
    <source>
        <dbReference type="ARBA" id="ARBA00022989"/>
    </source>
</evidence>
<dbReference type="EMBL" id="LK028583">
    <property type="protein sequence ID" value="CDS21166.1"/>
    <property type="molecule type" value="Genomic_DNA"/>
</dbReference>
<evidence type="ECO:0000256" key="9">
    <source>
        <dbReference type="ARBA" id="ARBA00023136"/>
    </source>
</evidence>
<keyword evidence="3 10" id="KW-0812">Transmembrane</keyword>
<dbReference type="GO" id="GO:0008270">
    <property type="term" value="F:zinc ion binding"/>
    <property type="evidence" value="ECO:0007669"/>
    <property type="project" value="UniProtKB-KW"/>
</dbReference>
<dbReference type="GO" id="GO:0016020">
    <property type="term" value="C:membrane"/>
    <property type="evidence" value="ECO:0007669"/>
    <property type="project" value="UniProtKB-SubCell"/>
</dbReference>
<proteinExistence type="predicted"/>
<dbReference type="PANTHER" id="PTHR46065:SF3">
    <property type="entry name" value="FI20425P1"/>
    <property type="match status" value="1"/>
</dbReference>
<evidence type="ECO:0000256" key="7">
    <source>
        <dbReference type="ARBA" id="ARBA00022833"/>
    </source>
</evidence>
<dbReference type="GO" id="GO:0016740">
    <property type="term" value="F:transferase activity"/>
    <property type="evidence" value="ECO:0007669"/>
    <property type="project" value="UniProtKB-KW"/>
</dbReference>
<dbReference type="InterPro" id="IPR011016">
    <property type="entry name" value="Znf_RING-CH"/>
</dbReference>
<evidence type="ECO:0000256" key="6">
    <source>
        <dbReference type="ARBA" id="ARBA00022786"/>
    </source>
</evidence>
<keyword evidence="7" id="KW-0862">Zinc</keyword>
<reference evidence="12" key="2">
    <citation type="submission" date="2014-06" db="EMBL/GenBank/DDBJ databases">
        <authorList>
            <person name="Aslett M."/>
        </authorList>
    </citation>
    <scope>NUCLEOTIDE SEQUENCE</scope>
</reference>
<keyword evidence="6" id="KW-0833">Ubl conjugation pathway</keyword>
<dbReference type="CDD" id="cd16495">
    <property type="entry name" value="RING_CH-C4HC3_MARCH"/>
    <property type="match status" value="1"/>
</dbReference>